<dbReference type="EMBL" id="LS483487">
    <property type="protein sequence ID" value="SQJ02377.1"/>
    <property type="molecule type" value="Genomic_DNA"/>
</dbReference>
<sequence>MFIRFEIFCKPAYEIAFSPIDDIEENVEIPVVYTEKDIITIVIDEIRKKNIIKKYMALDGIAAIKDYEVEVDSEEETDEKTVIDKKLAMNLNQFSIFKGIIDFI</sequence>
<evidence type="ECO:0000313" key="2">
    <source>
        <dbReference type="Proteomes" id="UP000249008"/>
    </source>
</evidence>
<dbReference type="Proteomes" id="UP000249008">
    <property type="component" value="Chromosome 1"/>
</dbReference>
<gene>
    <name evidence="1" type="ORF">NCTC12112_01322</name>
</gene>
<evidence type="ECO:0000313" key="1">
    <source>
        <dbReference type="EMBL" id="SQJ02377.1"/>
    </source>
</evidence>
<reference evidence="1 2" key="1">
    <citation type="submission" date="2018-06" db="EMBL/GenBank/DDBJ databases">
        <authorList>
            <consortium name="Pathogen Informatics"/>
            <person name="Doyle S."/>
        </authorList>
    </citation>
    <scope>NUCLEOTIDE SEQUENCE [LARGE SCALE GENOMIC DNA]</scope>
    <source>
        <strain evidence="1 2">NCTC12112</strain>
    </source>
</reference>
<dbReference type="AlphaFoldDB" id="A0AAX1TVM4"/>
<protein>
    <submittedName>
        <fullName evidence="1">Uncharacterized protein</fullName>
    </submittedName>
</protein>
<dbReference type="RefSeq" id="WP_005977577.1">
    <property type="nucleotide sequence ID" value="NZ_CABKNW010000002.1"/>
</dbReference>
<proteinExistence type="predicted"/>
<name>A0AAX1TVM4_9FUSO</name>
<dbReference type="KEGG" id="ful:C4N20_13765"/>
<accession>A0AAX1TVM4</accession>
<dbReference type="GeneID" id="78455889"/>
<organism evidence="1 2">
    <name type="scientific">Fusobacterium ulcerans</name>
    <dbReference type="NCBI Taxonomy" id="861"/>
    <lineage>
        <taxon>Bacteria</taxon>
        <taxon>Fusobacteriati</taxon>
        <taxon>Fusobacteriota</taxon>
        <taxon>Fusobacteriia</taxon>
        <taxon>Fusobacteriales</taxon>
        <taxon>Fusobacteriaceae</taxon>
        <taxon>Fusobacterium</taxon>
    </lineage>
</organism>